<reference evidence="1" key="2">
    <citation type="journal article" date="2021" name="PeerJ">
        <title>Extensive microbial diversity within the chicken gut microbiome revealed by metagenomics and culture.</title>
        <authorList>
            <person name="Gilroy R."/>
            <person name="Ravi A."/>
            <person name="Getino M."/>
            <person name="Pursley I."/>
            <person name="Horton D.L."/>
            <person name="Alikhan N.F."/>
            <person name="Baker D."/>
            <person name="Gharbi K."/>
            <person name="Hall N."/>
            <person name="Watson M."/>
            <person name="Adriaenssens E.M."/>
            <person name="Foster-Nyarko E."/>
            <person name="Jarju S."/>
            <person name="Secka A."/>
            <person name="Antonio M."/>
            <person name="Oren A."/>
            <person name="Chaudhuri R.R."/>
            <person name="La Ragione R."/>
            <person name="Hildebrand F."/>
            <person name="Pallen M.J."/>
        </authorList>
    </citation>
    <scope>NUCLEOTIDE SEQUENCE</scope>
    <source>
        <strain evidence="1">CHK195-15760</strain>
    </source>
</reference>
<dbReference type="Pfam" id="PF20124">
    <property type="entry name" value="DUF6514"/>
    <property type="match status" value="1"/>
</dbReference>
<reference evidence="1" key="1">
    <citation type="submission" date="2020-10" db="EMBL/GenBank/DDBJ databases">
        <authorList>
            <person name="Gilroy R."/>
        </authorList>
    </citation>
    <scope>NUCLEOTIDE SEQUENCE</scope>
    <source>
        <strain evidence="1">CHK195-15760</strain>
    </source>
</reference>
<sequence length="110" mass="13238">MKSFYGGIFMKKENLEEAGIPYPIKLEYYKIIEEKNYRENYGIEVIKTEYRNEQICVENKTLYDVANDEEKVDDFLNLLKENEVTPITVEYILEDWINVNKTLEKKWNIV</sequence>
<evidence type="ECO:0000313" key="1">
    <source>
        <dbReference type="EMBL" id="HIU51217.1"/>
    </source>
</evidence>
<gene>
    <name evidence="1" type="ORF">IAB70_01110</name>
</gene>
<organism evidence="1 2">
    <name type="scientific">Candidatus Merdicola faecigallinarum</name>
    <dbReference type="NCBI Taxonomy" id="2840862"/>
    <lineage>
        <taxon>Bacteria</taxon>
        <taxon>Bacillati</taxon>
        <taxon>Bacillota</taxon>
        <taxon>Clostridia</taxon>
        <taxon>Candidatus Merdicola</taxon>
    </lineage>
</organism>
<evidence type="ECO:0000313" key="2">
    <source>
        <dbReference type="Proteomes" id="UP000824093"/>
    </source>
</evidence>
<dbReference type="AlphaFoldDB" id="A0A9D1S995"/>
<accession>A0A9D1S995</accession>
<dbReference type="Proteomes" id="UP000824093">
    <property type="component" value="Unassembled WGS sequence"/>
</dbReference>
<protein>
    <submittedName>
        <fullName evidence="1">Uncharacterized protein</fullName>
    </submittedName>
</protein>
<proteinExistence type="predicted"/>
<comment type="caution">
    <text evidence="1">The sequence shown here is derived from an EMBL/GenBank/DDBJ whole genome shotgun (WGS) entry which is preliminary data.</text>
</comment>
<name>A0A9D1S995_9FIRM</name>
<dbReference type="EMBL" id="DVNH01000010">
    <property type="protein sequence ID" value="HIU51217.1"/>
    <property type="molecule type" value="Genomic_DNA"/>
</dbReference>
<dbReference type="InterPro" id="IPR017016">
    <property type="entry name" value="UCP033595"/>
</dbReference>